<dbReference type="InterPro" id="IPR000463">
    <property type="entry name" value="Fatty_acid-bd"/>
</dbReference>
<dbReference type="CDD" id="cd00742">
    <property type="entry name" value="FABP"/>
    <property type="match status" value="1"/>
</dbReference>
<evidence type="ECO:0000259" key="3">
    <source>
        <dbReference type="Pfam" id="PF00061"/>
    </source>
</evidence>
<sequence>MVEIFEGTWHDPEYDNFENFLKEIGIGMIQRKFAKNLKDKVTFIVDGDKITMNTENTFVKSSLSFILNEEFYQKTPDGREYNSTFTFNDGKLFQVEKAINNKDVPSTCTRYIESGNLKVILNCRGVIATVVYKKLKN</sequence>
<organism evidence="4 5">
    <name type="scientific">Parastrongyloides trichosuri</name>
    <name type="common">Possum-specific nematode worm</name>
    <dbReference type="NCBI Taxonomy" id="131310"/>
    <lineage>
        <taxon>Eukaryota</taxon>
        <taxon>Metazoa</taxon>
        <taxon>Ecdysozoa</taxon>
        <taxon>Nematoda</taxon>
        <taxon>Chromadorea</taxon>
        <taxon>Rhabditida</taxon>
        <taxon>Tylenchina</taxon>
        <taxon>Panagrolaimomorpha</taxon>
        <taxon>Strongyloidoidea</taxon>
        <taxon>Strongyloididae</taxon>
        <taxon>Parastrongyloides</taxon>
    </lineage>
</organism>
<reference evidence="5" key="1">
    <citation type="submission" date="2017-02" db="UniProtKB">
        <authorList>
            <consortium name="WormBaseParasite"/>
        </authorList>
    </citation>
    <scope>IDENTIFICATION</scope>
</reference>
<proteinExistence type="inferred from homology"/>
<dbReference type="Gene3D" id="2.40.128.20">
    <property type="match status" value="1"/>
</dbReference>
<dbReference type="WBParaSite" id="PTRK_0001124000.1">
    <property type="protein sequence ID" value="PTRK_0001124000.1"/>
    <property type="gene ID" value="PTRK_0001124000"/>
</dbReference>
<evidence type="ECO:0000313" key="4">
    <source>
        <dbReference type="Proteomes" id="UP000038045"/>
    </source>
</evidence>
<keyword evidence="2" id="KW-0446">Lipid-binding</keyword>
<accession>A0A0N4ZRV7</accession>
<evidence type="ECO:0000313" key="5">
    <source>
        <dbReference type="WBParaSite" id="PTRK_0001124000.1"/>
    </source>
</evidence>
<dbReference type="InterPro" id="IPR000566">
    <property type="entry name" value="Lipocln_cytosolic_FA-bd_dom"/>
</dbReference>
<comment type="similarity">
    <text evidence="1">Belongs to the calycin superfamily. Fatty-acid binding protein (FABP) family.</text>
</comment>
<dbReference type="Proteomes" id="UP000038045">
    <property type="component" value="Unplaced"/>
</dbReference>
<dbReference type="InterPro" id="IPR031259">
    <property type="entry name" value="ILBP"/>
</dbReference>
<keyword evidence="4" id="KW-1185">Reference proteome</keyword>
<feature type="domain" description="Lipocalin/cytosolic fatty-acid binding" evidence="3">
    <location>
        <begin position="7"/>
        <end position="109"/>
    </location>
</feature>
<dbReference type="GO" id="GO:0008289">
    <property type="term" value="F:lipid binding"/>
    <property type="evidence" value="ECO:0007669"/>
    <property type="project" value="UniProtKB-KW"/>
</dbReference>
<dbReference type="PRINTS" id="PR00178">
    <property type="entry name" value="FATTYACIDBP"/>
</dbReference>
<evidence type="ECO:0000256" key="1">
    <source>
        <dbReference type="ARBA" id="ARBA00008390"/>
    </source>
</evidence>
<dbReference type="InterPro" id="IPR012674">
    <property type="entry name" value="Calycin"/>
</dbReference>
<protein>
    <submittedName>
        <fullName evidence="5">Lipocln_cytosolic_FA-bd_dom domain-containing protein</fullName>
    </submittedName>
</protein>
<dbReference type="PANTHER" id="PTHR11955">
    <property type="entry name" value="FATTY ACID BINDING PROTEIN"/>
    <property type="match status" value="1"/>
</dbReference>
<dbReference type="SUPFAM" id="SSF50814">
    <property type="entry name" value="Lipocalins"/>
    <property type="match status" value="1"/>
</dbReference>
<dbReference type="AlphaFoldDB" id="A0A0N4ZRV7"/>
<name>A0A0N4ZRV7_PARTI</name>
<dbReference type="Pfam" id="PF00061">
    <property type="entry name" value="Lipocalin"/>
    <property type="match status" value="1"/>
</dbReference>
<dbReference type="STRING" id="131310.A0A0N4ZRV7"/>
<evidence type="ECO:0000256" key="2">
    <source>
        <dbReference type="ARBA" id="ARBA00023121"/>
    </source>
</evidence>